<dbReference type="GO" id="GO:0005975">
    <property type="term" value="P:carbohydrate metabolic process"/>
    <property type="evidence" value="ECO:0007669"/>
    <property type="project" value="InterPro"/>
</dbReference>
<dbReference type="InterPro" id="IPR041392">
    <property type="entry name" value="GHD"/>
</dbReference>
<protein>
    <recommendedName>
        <fullName evidence="3 7">Beta-galactosidase</fullName>
        <ecNumber evidence="3 7">3.2.1.23</ecNumber>
    </recommendedName>
</protein>
<dbReference type="PRINTS" id="PR00742">
    <property type="entry name" value="GLHYDRLASE35"/>
</dbReference>
<evidence type="ECO:0000256" key="7">
    <source>
        <dbReference type="RuleBase" id="RU000675"/>
    </source>
</evidence>
<evidence type="ECO:0000256" key="3">
    <source>
        <dbReference type="ARBA" id="ARBA00012756"/>
    </source>
</evidence>
<evidence type="ECO:0000256" key="4">
    <source>
        <dbReference type="ARBA" id="ARBA00022729"/>
    </source>
</evidence>
<name>A0A6B2KYM0_9EUKA</name>
<comment type="similarity">
    <text evidence="2 8">Belongs to the glycosyl hydrolase 35 family.</text>
</comment>
<dbReference type="InterPro" id="IPR048912">
    <property type="entry name" value="BetaGal1-like_ABD1"/>
</dbReference>
<dbReference type="FunFam" id="3.20.20.80:FF:000006">
    <property type="entry name" value="Beta-galactosidase"/>
    <property type="match status" value="1"/>
</dbReference>
<evidence type="ECO:0000256" key="8">
    <source>
        <dbReference type="RuleBase" id="RU003679"/>
    </source>
</evidence>
<organism evidence="13">
    <name type="scientific">Arcella intermedia</name>
    <dbReference type="NCBI Taxonomy" id="1963864"/>
    <lineage>
        <taxon>Eukaryota</taxon>
        <taxon>Amoebozoa</taxon>
        <taxon>Tubulinea</taxon>
        <taxon>Elardia</taxon>
        <taxon>Arcellinida</taxon>
        <taxon>Sphaerothecina</taxon>
        <taxon>Arcellidae</taxon>
        <taxon>Arcella</taxon>
    </lineage>
</organism>
<dbReference type="InterPro" id="IPR048913">
    <property type="entry name" value="BetaGal_gal-bd"/>
</dbReference>
<dbReference type="InterPro" id="IPR019801">
    <property type="entry name" value="Glyco_hydro_35_CS"/>
</dbReference>
<evidence type="ECO:0000313" key="13">
    <source>
        <dbReference type="EMBL" id="NDV29849.1"/>
    </source>
</evidence>
<dbReference type="Pfam" id="PF01301">
    <property type="entry name" value="Glyco_hydro_35"/>
    <property type="match status" value="1"/>
</dbReference>
<dbReference type="InterPro" id="IPR031330">
    <property type="entry name" value="Gly_Hdrlase_35_cat"/>
</dbReference>
<evidence type="ECO:0000256" key="1">
    <source>
        <dbReference type="ARBA" id="ARBA00001412"/>
    </source>
</evidence>
<dbReference type="Gene3D" id="3.20.20.80">
    <property type="entry name" value="Glycosidases"/>
    <property type="match status" value="1"/>
</dbReference>
<feature type="domain" description="Beta-galactosidase beta-sandwich" evidence="10">
    <location>
        <begin position="366"/>
        <end position="411"/>
    </location>
</feature>
<dbReference type="InterPro" id="IPR008979">
    <property type="entry name" value="Galactose-bd-like_sf"/>
</dbReference>
<feature type="domain" description="Beta-galactosidase 1-like first all-beta" evidence="11">
    <location>
        <begin position="463"/>
        <end position="557"/>
    </location>
</feature>
<dbReference type="Pfam" id="PF21317">
    <property type="entry name" value="BetaGal_ABD_1"/>
    <property type="match status" value="1"/>
</dbReference>
<dbReference type="EMBL" id="GIBP01000880">
    <property type="protein sequence ID" value="NDV29849.1"/>
    <property type="molecule type" value="Transcribed_RNA"/>
</dbReference>
<dbReference type="EC" id="3.2.1.23" evidence="3 7"/>
<proteinExistence type="inferred from homology"/>
<dbReference type="PROSITE" id="PS01182">
    <property type="entry name" value="GLYCOSYL_HYDROL_F35"/>
    <property type="match status" value="1"/>
</dbReference>
<dbReference type="GO" id="GO:0004565">
    <property type="term" value="F:beta-galactosidase activity"/>
    <property type="evidence" value="ECO:0007669"/>
    <property type="project" value="UniProtKB-EC"/>
</dbReference>
<dbReference type="Gene3D" id="2.60.120.260">
    <property type="entry name" value="Galactose-binding domain-like"/>
    <property type="match status" value="1"/>
</dbReference>
<keyword evidence="6 7" id="KW-0326">Glycosidase</keyword>
<evidence type="ECO:0000256" key="6">
    <source>
        <dbReference type="ARBA" id="ARBA00023295"/>
    </source>
</evidence>
<feature type="domain" description="Glycoside hydrolase 35 catalytic" evidence="9">
    <location>
        <begin position="23"/>
        <end position="330"/>
    </location>
</feature>
<dbReference type="AlphaFoldDB" id="A0A6B2KYM0"/>
<dbReference type="PANTHER" id="PTHR23421">
    <property type="entry name" value="BETA-GALACTOSIDASE RELATED"/>
    <property type="match status" value="1"/>
</dbReference>
<evidence type="ECO:0000259" key="10">
    <source>
        <dbReference type="Pfam" id="PF17834"/>
    </source>
</evidence>
<comment type="catalytic activity">
    <reaction evidence="1 7">
        <text>Hydrolysis of terminal non-reducing beta-D-galactose residues in beta-D-galactosides.</text>
        <dbReference type="EC" id="3.2.1.23"/>
    </reaction>
</comment>
<dbReference type="SUPFAM" id="SSF51445">
    <property type="entry name" value="(Trans)glycosidases"/>
    <property type="match status" value="1"/>
</dbReference>
<sequence>MVLADALGPSGFPTTVSYDSRAFIINGSREFLLSGCVHYPRSTPSLWPKILKQTKEAGIDVVQTYVFWSVHQPNGPDDWVFDGNANIWSFLDECERAGLYVILRIGPYVCAEWSLGGIPVWVKDIPNIVFRDYNEAWLTAMGDFVTRFTKEALQRNIFAHQGGPVILSQIENEYGNVESAYANPAKYVSWAVGLAQGLTNKEPWLMCQQDDAPSTDNLVNTCNGFYCDNWIKPHLDSRNTPAGWTENWPGWFQNWGFPKPIRQAQDVAFSVARWVSRGGSLMTYYMWHGGTNFGRTSGGPLIVTSYDYDGSIDEYGNIKNPKYTHLQNLHLTLKQYAPVLMANPPDDGVLIQNNVYLSVYGKVGSPDCVAFLGNIGKGDESVSWNGKSYMVPGWSVSVLGGCNGKVTYNTATLPAVQDMPKKYAKVETTTNWQWWPEPIGIWDPQSAIVSDSPLEQVTTTHDKSDYLWYTVNLPAQSSPGSHVVTSNVWDVAFFYINSNFQGMAMSSSQKRVAVEVAAGQSTLNILSQTVGLANYGPHYEDMTRGIKGEVDFDDTNITLQVQGWVQQVGLKGERLHLWNNPSAVNWTKDTSAAGRPLTWWKADFATPAGSDTLAFDFANLGKGFAYVNGNALGRYWNITAVGNCVSCSEVLDHCDYRGAYVPGKCVCDCGVPSQRYYHVPRDWLAPPGNMNTLVIIEELGVSSFARVDIVVQV</sequence>
<evidence type="ECO:0000259" key="9">
    <source>
        <dbReference type="Pfam" id="PF01301"/>
    </source>
</evidence>
<evidence type="ECO:0000256" key="2">
    <source>
        <dbReference type="ARBA" id="ARBA00009809"/>
    </source>
</evidence>
<keyword evidence="5 7" id="KW-0378">Hydrolase</keyword>
<dbReference type="SUPFAM" id="SSF49785">
    <property type="entry name" value="Galactose-binding domain-like"/>
    <property type="match status" value="1"/>
</dbReference>
<feature type="domain" description="Beta-galactosidase galactose-binding" evidence="12">
    <location>
        <begin position="597"/>
        <end position="689"/>
    </location>
</feature>
<keyword evidence="4" id="KW-0732">Signal</keyword>
<dbReference type="InterPro" id="IPR001944">
    <property type="entry name" value="Glycoside_Hdrlase_35"/>
</dbReference>
<dbReference type="Pfam" id="PF17834">
    <property type="entry name" value="GHD"/>
    <property type="match status" value="1"/>
</dbReference>
<dbReference type="InterPro" id="IPR017853">
    <property type="entry name" value="GH"/>
</dbReference>
<dbReference type="Pfam" id="PF21467">
    <property type="entry name" value="BetaGal_gal-bd"/>
    <property type="match status" value="1"/>
</dbReference>
<accession>A0A6B2KYM0</accession>
<evidence type="ECO:0000259" key="11">
    <source>
        <dbReference type="Pfam" id="PF21317"/>
    </source>
</evidence>
<evidence type="ECO:0000259" key="12">
    <source>
        <dbReference type="Pfam" id="PF21467"/>
    </source>
</evidence>
<reference evidence="13" key="1">
    <citation type="journal article" date="2020" name="J. Eukaryot. Microbiol.">
        <title>De novo Sequencing, Assembly and Annotation of the Transcriptome for the Free-Living Testate Amoeba Arcella intermedia.</title>
        <authorList>
            <person name="Ribeiro G.M."/>
            <person name="Porfirio-Sousa A.L."/>
            <person name="Maurer-Alcala X.X."/>
            <person name="Katz L.A."/>
            <person name="Lahr D.J.G."/>
        </authorList>
    </citation>
    <scope>NUCLEOTIDE SEQUENCE</scope>
</reference>
<evidence type="ECO:0000256" key="5">
    <source>
        <dbReference type="ARBA" id="ARBA00022801"/>
    </source>
</evidence>